<keyword evidence="2 5" id="KW-0689">Ribosomal protein</keyword>
<dbReference type="Proteomes" id="UP000243425">
    <property type="component" value="Nucleomorph 1"/>
</dbReference>
<dbReference type="GO" id="GO:0019843">
    <property type="term" value="F:rRNA binding"/>
    <property type="evidence" value="ECO:0007669"/>
    <property type="project" value="InterPro"/>
</dbReference>
<evidence type="ECO:0000256" key="1">
    <source>
        <dbReference type="ARBA" id="ARBA00009356"/>
    </source>
</evidence>
<dbReference type="PANTHER" id="PTHR11655:SF16">
    <property type="entry name" value="60S RIBOSOMAL PROTEIN L9"/>
    <property type="match status" value="1"/>
</dbReference>
<dbReference type="AlphaFoldDB" id="Q3LWE8"/>
<protein>
    <submittedName>
        <fullName evidence="5">Ribosomal protein L9</fullName>
    </submittedName>
</protein>
<evidence type="ECO:0000259" key="4">
    <source>
        <dbReference type="Pfam" id="PF00347"/>
    </source>
</evidence>
<evidence type="ECO:0000313" key="5">
    <source>
        <dbReference type="EMBL" id="ABA27217.1"/>
    </source>
</evidence>
<comment type="similarity">
    <text evidence="1">Belongs to the universal ribosomal protein uL6 family.</text>
</comment>
<dbReference type="GO" id="GO:0002181">
    <property type="term" value="P:cytoplasmic translation"/>
    <property type="evidence" value="ECO:0007669"/>
    <property type="project" value="TreeGrafter"/>
</dbReference>
<dbReference type="GeneID" id="5788461"/>
<dbReference type="Gene3D" id="3.90.930.12">
    <property type="entry name" value="Ribosomal protein L6, alpha-beta domain"/>
    <property type="match status" value="2"/>
</dbReference>
<dbReference type="EMBL" id="DQ158856">
    <property type="protein sequence ID" value="ABA27217.1"/>
    <property type="molecule type" value="Genomic_DNA"/>
</dbReference>
<dbReference type="SUPFAM" id="SSF56053">
    <property type="entry name" value="Ribosomal protein L6"/>
    <property type="match status" value="2"/>
</dbReference>
<dbReference type="InterPro" id="IPR020040">
    <property type="entry name" value="Ribosomal_uL6_a/b-dom"/>
</dbReference>
<keyword evidence="3" id="KW-0687">Ribonucleoprotein</keyword>
<dbReference type="InterPro" id="IPR000702">
    <property type="entry name" value="Ribosomal_uL6-like"/>
</dbReference>
<accession>Q3LWE8</accession>
<keyword evidence="5" id="KW-0542">Nucleomorph</keyword>
<dbReference type="GO" id="GO:0022625">
    <property type="term" value="C:cytosolic large ribosomal subunit"/>
    <property type="evidence" value="ECO:0007669"/>
    <property type="project" value="TreeGrafter"/>
</dbReference>
<evidence type="ECO:0000256" key="3">
    <source>
        <dbReference type="ARBA" id="ARBA00023274"/>
    </source>
</evidence>
<reference evidence="5 6" key="1">
    <citation type="journal article" date="2006" name="Proc. Natl. Acad. Sci. U.S.A.">
        <title>Complete nucleotide sequence of the chlorarachniophyte nucleomorph: nature's smallest nucleus.</title>
        <authorList>
            <person name="Gilson P.R."/>
            <person name="Su V."/>
            <person name="Slamovits C.H."/>
            <person name="Reith M.E."/>
            <person name="Keeling P.J."/>
            <person name="McFadden G.I."/>
        </authorList>
    </citation>
    <scope>NUCLEOTIDE SEQUENCE [LARGE SCALE GENOMIC DNA]</scope>
    <source>
        <strain evidence="6">CCMP621</strain>
    </source>
</reference>
<geneLocation type="nucleomorph" evidence="5"/>
<dbReference type="InterPro" id="IPR036789">
    <property type="entry name" value="Ribosomal_uL6-like_a/b-dom_sf"/>
</dbReference>
<gene>
    <name evidence="5" type="primary">rpl9</name>
</gene>
<dbReference type="PANTHER" id="PTHR11655">
    <property type="entry name" value="60S/50S RIBOSOMAL PROTEIN L6/L9"/>
    <property type="match status" value="1"/>
</dbReference>
<sequence length="190" mass="21647">MKHVLVQSIINVPKDVKIRIKEKTIYTKGINGELSKKFNNKNVNIIYKKNDSNSLIVRCYYNNKSSSAIVRTITSIIYNMIIGVSKGFTYLLKIVYSHFPISVKYIQNENTLEITNLFGLKRIDSFFIPSSVQVCTNNLNKKEIILLSKDIETLGILSSLIQNKCSINNKDCRVFIDGIYLASKEVNSLI</sequence>
<dbReference type="GO" id="GO:0003735">
    <property type="term" value="F:structural constituent of ribosome"/>
    <property type="evidence" value="ECO:0007669"/>
    <property type="project" value="InterPro"/>
</dbReference>
<evidence type="ECO:0000256" key="2">
    <source>
        <dbReference type="ARBA" id="ARBA00022980"/>
    </source>
</evidence>
<dbReference type="Pfam" id="PF00347">
    <property type="entry name" value="Ribosomal_L6"/>
    <property type="match status" value="1"/>
</dbReference>
<dbReference type="RefSeq" id="XP_001712829.1">
    <property type="nucleotide sequence ID" value="XM_001712777.1"/>
</dbReference>
<proteinExistence type="inferred from homology"/>
<name>Q3LWE8_BIGNA</name>
<evidence type="ECO:0000313" key="6">
    <source>
        <dbReference type="Proteomes" id="UP000243425"/>
    </source>
</evidence>
<dbReference type="PIRSF" id="PIRSF002162">
    <property type="entry name" value="Ribosomal_L6"/>
    <property type="match status" value="1"/>
</dbReference>
<feature type="domain" description="Large ribosomal subunit protein uL6 alpha-beta" evidence="4">
    <location>
        <begin position="12"/>
        <end position="87"/>
    </location>
</feature>
<organism evidence="5 6">
    <name type="scientific">Bigelowiella natans</name>
    <name type="common">Pedinomonas minutissima</name>
    <name type="synonym">Chlorarachnion sp. (strain CCMP621)</name>
    <dbReference type="NCBI Taxonomy" id="227086"/>
    <lineage>
        <taxon>Eukaryota</taxon>
        <taxon>Sar</taxon>
        <taxon>Rhizaria</taxon>
        <taxon>Cercozoa</taxon>
        <taxon>Chlorarachniophyceae</taxon>
        <taxon>Bigelowiella</taxon>
    </lineage>
</organism>